<accession>A0A9P6TWQ7</accession>
<protein>
    <submittedName>
        <fullName evidence="1">Uncharacterized protein</fullName>
    </submittedName>
</protein>
<proteinExistence type="predicted"/>
<organism evidence="1 2">
    <name type="scientific">Mortierella polycephala</name>
    <dbReference type="NCBI Taxonomy" id="41804"/>
    <lineage>
        <taxon>Eukaryota</taxon>
        <taxon>Fungi</taxon>
        <taxon>Fungi incertae sedis</taxon>
        <taxon>Mucoromycota</taxon>
        <taxon>Mortierellomycotina</taxon>
        <taxon>Mortierellomycetes</taxon>
        <taxon>Mortierellales</taxon>
        <taxon>Mortierellaceae</taxon>
        <taxon>Mortierella</taxon>
    </lineage>
</organism>
<dbReference type="OrthoDB" id="2418445at2759"/>
<keyword evidence="2" id="KW-1185">Reference proteome</keyword>
<comment type="caution">
    <text evidence="1">The sequence shown here is derived from an EMBL/GenBank/DDBJ whole genome shotgun (WGS) entry which is preliminary data.</text>
</comment>
<sequence length="77" mass="8276">MSIESHLSESSLLSATLSAGGMPTIDDMMDILDQSIAADSQAKLVENAHVGLPHVLVVDRQLIAEPCSARIETWVEM</sequence>
<dbReference type="Proteomes" id="UP000726737">
    <property type="component" value="Unassembled WGS sequence"/>
</dbReference>
<reference evidence="1" key="1">
    <citation type="journal article" date="2020" name="Fungal Divers.">
        <title>Resolving the Mortierellaceae phylogeny through synthesis of multi-gene phylogenetics and phylogenomics.</title>
        <authorList>
            <person name="Vandepol N."/>
            <person name="Liber J."/>
            <person name="Desiro A."/>
            <person name="Na H."/>
            <person name="Kennedy M."/>
            <person name="Barry K."/>
            <person name="Grigoriev I.V."/>
            <person name="Miller A.N."/>
            <person name="O'Donnell K."/>
            <person name="Stajich J.E."/>
            <person name="Bonito G."/>
        </authorList>
    </citation>
    <scope>NUCLEOTIDE SEQUENCE</scope>
    <source>
        <strain evidence="1">KOD948</strain>
    </source>
</reference>
<dbReference type="EMBL" id="JAAAJA010000760">
    <property type="protein sequence ID" value="KAG0249832.1"/>
    <property type="molecule type" value="Genomic_DNA"/>
</dbReference>
<gene>
    <name evidence="1" type="ORF">BG011_008906</name>
</gene>
<dbReference type="AlphaFoldDB" id="A0A9P6TWQ7"/>
<evidence type="ECO:0000313" key="1">
    <source>
        <dbReference type="EMBL" id="KAG0249832.1"/>
    </source>
</evidence>
<evidence type="ECO:0000313" key="2">
    <source>
        <dbReference type="Proteomes" id="UP000726737"/>
    </source>
</evidence>
<name>A0A9P6TWQ7_9FUNG</name>